<dbReference type="Pfam" id="PF04397">
    <property type="entry name" value="LytTR"/>
    <property type="match status" value="1"/>
</dbReference>
<dbReference type="SMART" id="SM00448">
    <property type="entry name" value="REC"/>
    <property type="match status" value="1"/>
</dbReference>
<dbReference type="EMBL" id="JXLB01000002">
    <property type="protein sequence ID" value="OJG83696.1"/>
    <property type="molecule type" value="Genomic_DNA"/>
</dbReference>
<dbReference type="Gene3D" id="3.40.50.2300">
    <property type="match status" value="1"/>
</dbReference>
<organism evidence="4 5">
    <name type="scientific">Enterococcus ratti</name>
    <dbReference type="NCBI Taxonomy" id="150033"/>
    <lineage>
        <taxon>Bacteria</taxon>
        <taxon>Bacillati</taxon>
        <taxon>Bacillota</taxon>
        <taxon>Bacilli</taxon>
        <taxon>Lactobacillales</taxon>
        <taxon>Enterococcaceae</taxon>
        <taxon>Enterococcus</taxon>
    </lineage>
</organism>
<dbReference type="SUPFAM" id="SSF52172">
    <property type="entry name" value="CheY-like"/>
    <property type="match status" value="1"/>
</dbReference>
<proteinExistence type="predicted"/>
<dbReference type="GO" id="GO:0000156">
    <property type="term" value="F:phosphorelay response regulator activity"/>
    <property type="evidence" value="ECO:0007669"/>
    <property type="project" value="InterPro"/>
</dbReference>
<gene>
    <name evidence="4" type="ORF">RV14_GL000930</name>
</gene>
<dbReference type="OrthoDB" id="3190595at2"/>
<dbReference type="SMART" id="SM00850">
    <property type="entry name" value="LytTR"/>
    <property type="match status" value="1"/>
</dbReference>
<dbReference type="InterPro" id="IPR007492">
    <property type="entry name" value="LytTR_DNA-bd_dom"/>
</dbReference>
<dbReference type="GO" id="GO:0003677">
    <property type="term" value="F:DNA binding"/>
    <property type="evidence" value="ECO:0007669"/>
    <property type="project" value="InterPro"/>
</dbReference>
<dbReference type="PANTHER" id="PTHR37299:SF1">
    <property type="entry name" value="STAGE 0 SPORULATION PROTEIN A HOMOLOG"/>
    <property type="match status" value="1"/>
</dbReference>
<feature type="domain" description="Response regulatory" evidence="2">
    <location>
        <begin position="6"/>
        <end position="122"/>
    </location>
</feature>
<dbReference type="Gene3D" id="2.40.50.1020">
    <property type="entry name" value="LytTr DNA-binding domain"/>
    <property type="match status" value="1"/>
</dbReference>
<evidence type="ECO:0000256" key="1">
    <source>
        <dbReference type="PROSITE-ProRule" id="PRU00169"/>
    </source>
</evidence>
<reference evidence="4 5" key="1">
    <citation type="submission" date="2014-12" db="EMBL/GenBank/DDBJ databases">
        <title>Draft genome sequences of 29 type strains of Enterococci.</title>
        <authorList>
            <person name="Zhong Z."/>
            <person name="Sun Z."/>
            <person name="Liu W."/>
            <person name="Zhang W."/>
            <person name="Zhang H."/>
        </authorList>
    </citation>
    <scope>NUCLEOTIDE SEQUENCE [LARGE SCALE GENOMIC DNA]</scope>
    <source>
        <strain evidence="4 5">DSM 15687</strain>
    </source>
</reference>
<comment type="caution">
    <text evidence="4">The sequence shown here is derived from an EMBL/GenBank/DDBJ whole genome shotgun (WGS) entry which is preliminary data.</text>
</comment>
<accession>A0A1L8WRR2</accession>
<dbReference type="PROSITE" id="PS50930">
    <property type="entry name" value="HTH_LYTTR"/>
    <property type="match status" value="1"/>
</dbReference>
<evidence type="ECO:0000259" key="3">
    <source>
        <dbReference type="PROSITE" id="PS50930"/>
    </source>
</evidence>
<dbReference type="PROSITE" id="PS50110">
    <property type="entry name" value="RESPONSE_REGULATORY"/>
    <property type="match status" value="1"/>
</dbReference>
<feature type="modified residue" description="4-aspartylphosphate" evidence="1">
    <location>
        <position position="59"/>
    </location>
</feature>
<keyword evidence="1" id="KW-0597">Phosphoprotein</keyword>
<feature type="domain" description="HTH LytTR-type" evidence="3">
    <location>
        <begin position="131"/>
        <end position="230"/>
    </location>
</feature>
<evidence type="ECO:0000313" key="5">
    <source>
        <dbReference type="Proteomes" id="UP000182152"/>
    </source>
</evidence>
<name>A0A1L8WRR2_9ENTE</name>
<keyword evidence="5" id="KW-1185">Reference proteome</keyword>
<dbReference type="RefSeq" id="WP_071854529.1">
    <property type="nucleotide sequence ID" value="NZ_JXLB01000002.1"/>
</dbReference>
<dbReference type="Proteomes" id="UP000182152">
    <property type="component" value="Unassembled WGS sequence"/>
</dbReference>
<dbReference type="InterPro" id="IPR046947">
    <property type="entry name" value="LytR-like"/>
</dbReference>
<dbReference type="STRING" id="150033.RV14_GL000930"/>
<sequence>MIQKITIAICDDDLILGNIVKEKCLEFFCDKQCSCEISLFENSVELLSKQEKYDLYFLDVEMPFMSGFHVAERINKQQKGTTLIILTSHDEMIKQGYKVNAFRYLTKPIEVEEFCEALTSFLSKRKKNQQFLVETGKQSFIVNEEEILYVEALGDSVSIFLGNQSIIIQETLKQWNQKLDTHSFFQVSRSHIVHFKFVEEVGKTKLLLKNGKQLPISRRRRGELQEAYNDFIFQTAIFFGGK</sequence>
<dbReference type="PANTHER" id="PTHR37299">
    <property type="entry name" value="TRANSCRIPTIONAL REGULATOR-RELATED"/>
    <property type="match status" value="1"/>
</dbReference>
<dbReference type="InterPro" id="IPR011006">
    <property type="entry name" value="CheY-like_superfamily"/>
</dbReference>
<dbReference type="InterPro" id="IPR001789">
    <property type="entry name" value="Sig_transdc_resp-reg_receiver"/>
</dbReference>
<evidence type="ECO:0000313" key="4">
    <source>
        <dbReference type="EMBL" id="OJG83696.1"/>
    </source>
</evidence>
<evidence type="ECO:0000259" key="2">
    <source>
        <dbReference type="PROSITE" id="PS50110"/>
    </source>
</evidence>
<dbReference type="CDD" id="cd00156">
    <property type="entry name" value="REC"/>
    <property type="match status" value="1"/>
</dbReference>
<dbReference type="Pfam" id="PF00072">
    <property type="entry name" value="Response_reg"/>
    <property type="match status" value="1"/>
</dbReference>
<dbReference type="AlphaFoldDB" id="A0A1L8WRR2"/>
<protein>
    <submittedName>
        <fullName evidence="4">Uncharacterized protein</fullName>
    </submittedName>
</protein>